<protein>
    <recommendedName>
        <fullName evidence="4">DUF998 domain-containing protein</fullName>
    </recommendedName>
</protein>
<feature type="transmembrane region" description="Helical" evidence="1">
    <location>
        <begin position="174"/>
        <end position="194"/>
    </location>
</feature>
<proteinExistence type="predicted"/>
<evidence type="ECO:0000313" key="3">
    <source>
        <dbReference type="Proteomes" id="UP000811844"/>
    </source>
</evidence>
<dbReference type="EMBL" id="JAAIKR010000016">
    <property type="protein sequence ID" value="MBR9729194.1"/>
    <property type="molecule type" value="Genomic_DNA"/>
</dbReference>
<accession>A0ABS5I648</accession>
<evidence type="ECO:0000313" key="2">
    <source>
        <dbReference type="EMBL" id="MBR9729194.1"/>
    </source>
</evidence>
<keyword evidence="1" id="KW-0812">Transmembrane</keyword>
<sequence>MSLLTAAICCIGFGTTLFIESNGFSVSTLNTRPDTFGNYLTSSFAIVFNLSLLSAGCCLILAMIAIFFTFPDMLSRYIAIAGATVGLSILLMGIFPINFIDWHRKISTLYLLSSFVLHVLCVPDFFKHNSTMSKTVVSLSAIGIVSTVSLMLQLDWKLLDFPPCDHMDNSFCTVSLSMWVLTHINILWCITLSLRMRTHIKQQQSVIMQSHWANL</sequence>
<reference evidence="2 3" key="1">
    <citation type="submission" date="2020-02" db="EMBL/GenBank/DDBJ databases">
        <title>Shewanella WXL01 sp. nov., a marine bacterium isolated from green algae in Luhuitou Fringing Reef (Northern South China Sea).</title>
        <authorList>
            <person name="Wang X."/>
        </authorList>
    </citation>
    <scope>NUCLEOTIDE SEQUENCE [LARGE SCALE GENOMIC DNA]</scope>
    <source>
        <strain evidence="2 3">MCCC 1A01895</strain>
    </source>
</reference>
<evidence type="ECO:0008006" key="4">
    <source>
        <dbReference type="Google" id="ProtNLM"/>
    </source>
</evidence>
<name>A0ABS5I648_9GAMM</name>
<organism evidence="2 3">
    <name type="scientific">Shewanella intestini</name>
    <dbReference type="NCBI Taxonomy" id="2017544"/>
    <lineage>
        <taxon>Bacteria</taxon>
        <taxon>Pseudomonadati</taxon>
        <taxon>Pseudomonadota</taxon>
        <taxon>Gammaproteobacteria</taxon>
        <taxon>Alteromonadales</taxon>
        <taxon>Shewanellaceae</taxon>
        <taxon>Shewanella</taxon>
    </lineage>
</organism>
<feature type="transmembrane region" description="Helical" evidence="1">
    <location>
        <begin position="135"/>
        <end position="154"/>
    </location>
</feature>
<dbReference type="RefSeq" id="WP_153665798.1">
    <property type="nucleotide sequence ID" value="NZ_JAAIKR010000016.1"/>
</dbReference>
<evidence type="ECO:0000256" key="1">
    <source>
        <dbReference type="SAM" id="Phobius"/>
    </source>
</evidence>
<comment type="caution">
    <text evidence="2">The sequence shown here is derived from an EMBL/GenBank/DDBJ whole genome shotgun (WGS) entry which is preliminary data.</text>
</comment>
<keyword evidence="3" id="KW-1185">Reference proteome</keyword>
<keyword evidence="1" id="KW-0472">Membrane</keyword>
<feature type="transmembrane region" description="Helical" evidence="1">
    <location>
        <begin position="77"/>
        <end position="100"/>
    </location>
</feature>
<dbReference type="Proteomes" id="UP000811844">
    <property type="component" value="Unassembled WGS sequence"/>
</dbReference>
<feature type="transmembrane region" description="Helical" evidence="1">
    <location>
        <begin position="42"/>
        <end position="70"/>
    </location>
</feature>
<gene>
    <name evidence="2" type="ORF">G3R48_14530</name>
</gene>
<keyword evidence="1" id="KW-1133">Transmembrane helix</keyword>